<evidence type="ECO:0000256" key="1">
    <source>
        <dbReference type="ARBA" id="ARBA00005290"/>
    </source>
</evidence>
<keyword evidence="4 5" id="KW-0342">GTP-binding</keyword>
<accession>A0A7S4QKN7</accession>
<dbReference type="EMBL" id="HBNS01004812">
    <property type="protein sequence ID" value="CAE4585841.1"/>
    <property type="molecule type" value="Transcribed_RNA"/>
</dbReference>
<dbReference type="CDD" id="cd17871">
    <property type="entry name" value="GPN2"/>
    <property type="match status" value="1"/>
</dbReference>
<proteinExistence type="inferred from homology"/>
<keyword evidence="3 5" id="KW-0378">Hydrolase</keyword>
<comment type="function">
    <text evidence="5">Small GTPase required for proper localization of RNA polymerase II and III (RNAPII and RNAPIII). May act at an RNAP assembly step prior to nuclear import.</text>
</comment>
<dbReference type="SUPFAM" id="SSF52540">
    <property type="entry name" value="P-loop containing nucleoside triphosphate hydrolases"/>
    <property type="match status" value="1"/>
</dbReference>
<dbReference type="Pfam" id="PF03029">
    <property type="entry name" value="ATP_bind_1"/>
    <property type="match status" value="2"/>
</dbReference>
<dbReference type="InterPro" id="IPR004130">
    <property type="entry name" value="Gpn"/>
</dbReference>
<evidence type="ECO:0000256" key="4">
    <source>
        <dbReference type="ARBA" id="ARBA00023134"/>
    </source>
</evidence>
<dbReference type="GO" id="GO:0003924">
    <property type="term" value="F:GTPase activity"/>
    <property type="evidence" value="ECO:0007669"/>
    <property type="project" value="TreeGrafter"/>
</dbReference>
<comment type="similarity">
    <text evidence="1 5">Belongs to the GPN-loop GTPase family.</text>
</comment>
<evidence type="ECO:0000256" key="3">
    <source>
        <dbReference type="ARBA" id="ARBA00022801"/>
    </source>
</evidence>
<dbReference type="InterPro" id="IPR027417">
    <property type="entry name" value="P-loop_NTPase"/>
</dbReference>
<protein>
    <recommendedName>
        <fullName evidence="5">GPN-loop GTPase 2</fullName>
    </recommendedName>
</protein>
<dbReference type="GO" id="GO:0005737">
    <property type="term" value="C:cytoplasm"/>
    <property type="evidence" value="ECO:0007669"/>
    <property type="project" value="TreeGrafter"/>
</dbReference>
<dbReference type="PANTHER" id="PTHR21231:SF3">
    <property type="entry name" value="GPN-LOOP GTPASE 2"/>
    <property type="match status" value="1"/>
</dbReference>
<evidence type="ECO:0000256" key="2">
    <source>
        <dbReference type="ARBA" id="ARBA00022741"/>
    </source>
</evidence>
<keyword evidence="2 5" id="KW-0547">Nucleotide-binding</keyword>
<organism evidence="7">
    <name type="scientific">Ditylum brightwellii</name>
    <dbReference type="NCBI Taxonomy" id="49249"/>
    <lineage>
        <taxon>Eukaryota</taxon>
        <taxon>Sar</taxon>
        <taxon>Stramenopiles</taxon>
        <taxon>Ochrophyta</taxon>
        <taxon>Bacillariophyta</taxon>
        <taxon>Mediophyceae</taxon>
        <taxon>Lithodesmiophycidae</taxon>
        <taxon>Lithodesmiales</taxon>
        <taxon>Lithodesmiaceae</taxon>
        <taxon>Ditylum</taxon>
    </lineage>
</organism>
<reference evidence="7" key="1">
    <citation type="submission" date="2021-01" db="EMBL/GenBank/DDBJ databases">
        <authorList>
            <person name="Corre E."/>
            <person name="Pelletier E."/>
            <person name="Niang G."/>
            <person name="Scheremetjew M."/>
            <person name="Finn R."/>
            <person name="Kale V."/>
            <person name="Holt S."/>
            <person name="Cochrane G."/>
            <person name="Meng A."/>
            <person name="Brown T."/>
            <person name="Cohen L."/>
        </authorList>
    </citation>
    <scope>NUCLEOTIDE SEQUENCE</scope>
    <source>
        <strain evidence="7">GSO104</strain>
    </source>
</reference>
<dbReference type="PANTHER" id="PTHR21231">
    <property type="entry name" value="XPA-BINDING PROTEIN 1-RELATED"/>
    <property type="match status" value="1"/>
</dbReference>
<evidence type="ECO:0000313" key="7">
    <source>
        <dbReference type="EMBL" id="CAE4585841.1"/>
    </source>
</evidence>
<dbReference type="GO" id="GO:0005525">
    <property type="term" value="F:GTP binding"/>
    <property type="evidence" value="ECO:0007669"/>
    <property type="project" value="UniProtKB-KW"/>
</dbReference>
<gene>
    <name evidence="7" type="ORF">DBRI00130_LOCUS3894</name>
</gene>
<name>A0A7S4QKN7_9STRA</name>
<dbReference type="AlphaFoldDB" id="A0A7S4QKN7"/>
<sequence length="409" mass="45909">MVLYGQVALGPPGSGKTTYCNGMQQYLKLIGREAVVINLDPANEIPTASPTVKGDDEKEENDDASKNTEEGEEDEAANRNCLPYDAFYDVCEDLVNLTTVMAELGLGPNGGLVYCMEYIERHMDHVISTLKSRLLESSETKEIINPNTYILIDLPGQVELYTHCTCVRRILYQLSKSFDIRLTAVNLVDAHACVDATKFISAALLSTTSMIRLELPAVNVLSKIDLMERYTGAAEGGGGATMPFNLDYFTECQDLERLVDYIDSDPIGTNNVHNEEDLYEIEEDEEYRSAMQNARSTPFRKKHRKMHESLCEVIDDFGLLSFVPLNISDPVSVGRLVARVDKSNGYIFASTHGRRRQEENDEDGMADMFCCAVQLDQESEYEAITDVQERFLGTFCDDVPELLHQRRKL</sequence>
<feature type="region of interest" description="Disordered" evidence="6">
    <location>
        <begin position="45"/>
        <end position="76"/>
    </location>
</feature>
<evidence type="ECO:0000256" key="6">
    <source>
        <dbReference type="SAM" id="MobiDB-lite"/>
    </source>
</evidence>
<evidence type="ECO:0000256" key="5">
    <source>
        <dbReference type="RuleBase" id="RU365059"/>
    </source>
</evidence>
<dbReference type="Gene3D" id="3.40.50.300">
    <property type="entry name" value="P-loop containing nucleotide triphosphate hydrolases"/>
    <property type="match status" value="1"/>
</dbReference>
<dbReference type="InterPro" id="IPR030231">
    <property type="entry name" value="Gpn2"/>
</dbReference>
<comment type="subunit">
    <text evidence="5">Binds to RNA polymerase II (RNAPII).</text>
</comment>